<dbReference type="PROSITE" id="PS50887">
    <property type="entry name" value="GGDEF"/>
    <property type="match status" value="1"/>
</dbReference>
<dbReference type="SUPFAM" id="SSF55073">
    <property type="entry name" value="Nucleotide cyclase"/>
    <property type="match status" value="1"/>
</dbReference>
<evidence type="ECO:0000259" key="1">
    <source>
        <dbReference type="PROSITE" id="PS50887"/>
    </source>
</evidence>
<sequence length="335" mass="36919">MSEPTNPLVPDVVLQGLLQLVQAHGGMVSVKEAASGRYLWANDPMLQVLGVPVDRLVGHTDLEVLPLADASSVRAADQRALGGGGVVTGEQRFERQGQRQDYRTWRCVLPAAGGQGPGHLLSLWWNDTPARQSAQQLQQALAQIERQHGAMEQMRRQQAEGIDRPSELFRREHFEEHLRREVALSLREQREFALVLMAVDRFEELRSRQGDAAVKRVAESIAQLMRSNTRAMDVLAQLGEDRFAILLSGVGLATAYNRMEQLRRACTSQLVVVEGRSFNFEMSVGLAGFPHTAETLDDLSQAAIRALQDARKRGGSRVTLAPIRLGDGSMTGQAA</sequence>
<evidence type="ECO:0000313" key="3">
    <source>
        <dbReference type="Proteomes" id="UP001057498"/>
    </source>
</evidence>
<dbReference type="Pfam" id="PF00990">
    <property type="entry name" value="GGDEF"/>
    <property type="match status" value="1"/>
</dbReference>
<dbReference type="InterPro" id="IPR000160">
    <property type="entry name" value="GGDEF_dom"/>
</dbReference>
<dbReference type="NCBIfam" id="TIGR00254">
    <property type="entry name" value="GGDEF"/>
    <property type="match status" value="1"/>
</dbReference>
<dbReference type="PANTHER" id="PTHR44757:SF2">
    <property type="entry name" value="BIOFILM ARCHITECTURE MAINTENANCE PROTEIN MBAA"/>
    <property type="match status" value="1"/>
</dbReference>
<dbReference type="Proteomes" id="UP001057498">
    <property type="component" value="Chromosome"/>
</dbReference>
<dbReference type="InterPro" id="IPR043128">
    <property type="entry name" value="Rev_trsase/Diguanyl_cyclase"/>
</dbReference>
<accession>A0ABM7YKG1</accession>
<protein>
    <recommendedName>
        <fullName evidence="1">GGDEF domain-containing protein</fullName>
    </recommendedName>
</protein>
<dbReference type="InterPro" id="IPR035965">
    <property type="entry name" value="PAS-like_dom_sf"/>
</dbReference>
<dbReference type="SMART" id="SM00267">
    <property type="entry name" value="GGDEF"/>
    <property type="match status" value="1"/>
</dbReference>
<dbReference type="InterPro" id="IPR013656">
    <property type="entry name" value="PAS_4"/>
</dbReference>
<reference evidence="2" key="1">
    <citation type="submission" date="2022-04" db="EMBL/GenBank/DDBJ databases">
        <title>Whole genome sequence of Sphaerotilus sp. FB-5.</title>
        <authorList>
            <person name="Takeda M."/>
            <person name="Narihara S."/>
            <person name="Akimoto M."/>
            <person name="Akimoto R."/>
            <person name="Nishiyashiki S."/>
            <person name="Murakami T."/>
        </authorList>
    </citation>
    <scope>NUCLEOTIDE SEQUENCE</scope>
    <source>
        <strain evidence="2">FB-5</strain>
    </source>
</reference>
<feature type="domain" description="GGDEF" evidence="1">
    <location>
        <begin position="190"/>
        <end position="323"/>
    </location>
</feature>
<organism evidence="2 3">
    <name type="scientific">Sphaerotilus microaerophilus</name>
    <dbReference type="NCBI Taxonomy" id="2914710"/>
    <lineage>
        <taxon>Bacteria</taxon>
        <taxon>Pseudomonadati</taxon>
        <taxon>Pseudomonadota</taxon>
        <taxon>Betaproteobacteria</taxon>
        <taxon>Burkholderiales</taxon>
        <taxon>Sphaerotilaceae</taxon>
        <taxon>Sphaerotilus</taxon>
    </lineage>
</organism>
<dbReference type="Pfam" id="PF08448">
    <property type="entry name" value="PAS_4"/>
    <property type="match status" value="1"/>
</dbReference>
<dbReference type="PANTHER" id="PTHR44757">
    <property type="entry name" value="DIGUANYLATE CYCLASE DGCP"/>
    <property type="match status" value="1"/>
</dbReference>
<dbReference type="InterPro" id="IPR029787">
    <property type="entry name" value="Nucleotide_cyclase"/>
</dbReference>
<dbReference type="InterPro" id="IPR000014">
    <property type="entry name" value="PAS"/>
</dbReference>
<dbReference type="CDD" id="cd01949">
    <property type="entry name" value="GGDEF"/>
    <property type="match status" value="1"/>
</dbReference>
<dbReference type="CDD" id="cd00130">
    <property type="entry name" value="PAS"/>
    <property type="match status" value="1"/>
</dbReference>
<dbReference type="Gene3D" id="3.30.450.20">
    <property type="entry name" value="PAS domain"/>
    <property type="match status" value="1"/>
</dbReference>
<dbReference type="EMBL" id="AP025730">
    <property type="protein sequence ID" value="BDI04898.1"/>
    <property type="molecule type" value="Genomic_DNA"/>
</dbReference>
<evidence type="ECO:0000313" key="2">
    <source>
        <dbReference type="EMBL" id="BDI04898.1"/>
    </source>
</evidence>
<gene>
    <name evidence="2" type="ORF">CATMQ487_18680</name>
</gene>
<keyword evidence="3" id="KW-1185">Reference proteome</keyword>
<dbReference type="RefSeq" id="WP_251972984.1">
    <property type="nucleotide sequence ID" value="NZ_AP025730.1"/>
</dbReference>
<dbReference type="Gene3D" id="3.30.70.270">
    <property type="match status" value="1"/>
</dbReference>
<name>A0ABM7YKG1_9BURK</name>
<dbReference type="SUPFAM" id="SSF55785">
    <property type="entry name" value="PYP-like sensor domain (PAS domain)"/>
    <property type="match status" value="1"/>
</dbReference>
<dbReference type="InterPro" id="IPR052155">
    <property type="entry name" value="Biofilm_reg_signaling"/>
</dbReference>
<proteinExistence type="predicted"/>